<evidence type="ECO:0000313" key="1">
    <source>
        <dbReference type="EMBL" id="AGF56248.1"/>
    </source>
</evidence>
<dbReference type="OrthoDB" id="292264at2"/>
<dbReference type="eggNOG" id="COG0457">
    <property type="taxonomic scope" value="Bacteria"/>
</dbReference>
<gene>
    <name evidence="1" type="ORF">Cspa_c24830</name>
</gene>
<dbReference type="EMBL" id="CP004121">
    <property type="protein sequence ID" value="AGF56248.1"/>
    <property type="molecule type" value="Genomic_DNA"/>
</dbReference>
<dbReference type="Proteomes" id="UP000011728">
    <property type="component" value="Chromosome"/>
</dbReference>
<keyword evidence="2" id="KW-1185">Reference proteome</keyword>
<proteinExistence type="predicted"/>
<dbReference type="AlphaFoldDB" id="M1MIW4"/>
<reference evidence="1 2" key="1">
    <citation type="submission" date="2013-02" db="EMBL/GenBank/DDBJ databases">
        <title>Genome sequence of Clostridium saccharoperbutylacetonicum N1-4(HMT).</title>
        <authorList>
            <person name="Poehlein A."/>
            <person name="Daniel R."/>
        </authorList>
    </citation>
    <scope>NUCLEOTIDE SEQUENCE [LARGE SCALE GENOMIC DNA]</scope>
    <source>
        <strain evidence="2">N1-4(HMT)</strain>
    </source>
</reference>
<dbReference type="PATRIC" id="fig|931276.5.peg.2487"/>
<sequence>MKIRGIKELTNEELNYELQVGGKFVIYQYCISIGIMTFKRGSDIYFVKKDESTFVKGLGYTLLTLVAGWWGIPWGPIYTIGALYRNCSGGKDITAEVVNSFRGEQQQYQPAID</sequence>
<dbReference type="KEGG" id="csr:Cspa_c24830"/>
<protein>
    <submittedName>
        <fullName evidence="1">Uncharacterized protein</fullName>
    </submittedName>
</protein>
<dbReference type="HOGENOM" id="CLU_157152_0_0_9"/>
<dbReference type="STRING" id="36745.CLSAP_23020"/>
<dbReference type="RefSeq" id="WP_015392567.1">
    <property type="nucleotide sequence ID" value="NC_020291.1"/>
</dbReference>
<accession>M1MIW4</accession>
<evidence type="ECO:0000313" key="2">
    <source>
        <dbReference type="Proteomes" id="UP000011728"/>
    </source>
</evidence>
<organism evidence="1 2">
    <name type="scientific">Clostridium saccharoperbutylacetonicum N1-4(HMT)</name>
    <dbReference type="NCBI Taxonomy" id="931276"/>
    <lineage>
        <taxon>Bacteria</taxon>
        <taxon>Bacillati</taxon>
        <taxon>Bacillota</taxon>
        <taxon>Clostridia</taxon>
        <taxon>Eubacteriales</taxon>
        <taxon>Clostridiaceae</taxon>
        <taxon>Clostridium</taxon>
    </lineage>
</organism>
<name>M1MIW4_9CLOT</name>